<dbReference type="InterPro" id="IPR011005">
    <property type="entry name" value="Dihydropteroate_synth-like_sf"/>
</dbReference>
<dbReference type="Gene3D" id="3.20.20.330">
    <property type="entry name" value="Homocysteine-binding-like domain"/>
    <property type="match status" value="1"/>
</dbReference>
<dbReference type="SMART" id="SM01018">
    <property type="entry name" value="B12-binding_2"/>
    <property type="match status" value="1"/>
</dbReference>
<dbReference type="Gene3D" id="3.40.50.280">
    <property type="entry name" value="Cobalamin-binding domain"/>
    <property type="match status" value="1"/>
</dbReference>
<comment type="cofactor">
    <cofactor evidence="1">
        <name>Zn(2+)</name>
        <dbReference type="ChEBI" id="CHEBI:29105"/>
    </cofactor>
</comment>
<evidence type="ECO:0000256" key="3">
    <source>
        <dbReference type="ARBA" id="ARBA00005178"/>
    </source>
</evidence>
<feature type="domain" description="B12-binding N-terminal" evidence="21">
    <location>
        <begin position="643"/>
        <end position="737"/>
    </location>
</feature>
<evidence type="ECO:0000256" key="11">
    <source>
        <dbReference type="ARBA" id="ARBA00022723"/>
    </source>
</evidence>
<evidence type="ECO:0000256" key="10">
    <source>
        <dbReference type="ARBA" id="ARBA00022691"/>
    </source>
</evidence>
<dbReference type="GO" id="GO:0008705">
    <property type="term" value="F:methionine synthase activity"/>
    <property type="evidence" value="ECO:0007669"/>
    <property type="project" value="UniProtKB-EC"/>
</dbReference>
<dbReference type="PROSITE" id="PS50972">
    <property type="entry name" value="PTERIN_BINDING"/>
    <property type="match status" value="1"/>
</dbReference>
<evidence type="ECO:0000256" key="14">
    <source>
        <dbReference type="ARBA" id="ARBA00023167"/>
    </source>
</evidence>
<comment type="cofactor">
    <cofactor evidence="2">
        <name>methylcob(III)alamin</name>
        <dbReference type="ChEBI" id="CHEBI:28115"/>
    </cofactor>
</comment>
<dbReference type="SUPFAM" id="SSF47644">
    <property type="entry name" value="Methionine synthase domain"/>
    <property type="match status" value="1"/>
</dbReference>
<keyword evidence="15" id="KW-0170">Cobalt</keyword>
<evidence type="ECO:0000256" key="12">
    <source>
        <dbReference type="ARBA" id="ARBA00022737"/>
    </source>
</evidence>
<dbReference type="SUPFAM" id="SSF51717">
    <property type="entry name" value="Dihydropteroate synthetase-like"/>
    <property type="match status" value="1"/>
</dbReference>
<dbReference type="InterPro" id="IPR036589">
    <property type="entry name" value="HCY_dom_sf"/>
</dbReference>
<dbReference type="NCBIfam" id="TIGR02082">
    <property type="entry name" value="metH"/>
    <property type="match status" value="1"/>
</dbReference>
<keyword evidence="13" id="KW-0862">Zinc</keyword>
<dbReference type="GO" id="GO:0032259">
    <property type="term" value="P:methylation"/>
    <property type="evidence" value="ECO:0007669"/>
    <property type="project" value="UniProtKB-KW"/>
</dbReference>
<dbReference type="InterPro" id="IPR011822">
    <property type="entry name" value="MetH"/>
</dbReference>
<feature type="domain" description="AdoMet activation" evidence="19">
    <location>
        <begin position="891"/>
        <end position="1214"/>
    </location>
</feature>
<dbReference type="FunFam" id="3.20.20.20:FF:000002">
    <property type="entry name" value="Methionine synthase"/>
    <property type="match status" value="1"/>
</dbReference>
<dbReference type="Pfam" id="PF02965">
    <property type="entry name" value="Met_synt_B12"/>
    <property type="match status" value="1"/>
</dbReference>
<dbReference type="GO" id="GO:0050667">
    <property type="term" value="P:homocysteine metabolic process"/>
    <property type="evidence" value="ECO:0007669"/>
    <property type="project" value="TreeGrafter"/>
</dbReference>
<evidence type="ECO:0000256" key="6">
    <source>
        <dbReference type="ARBA" id="ARBA00022603"/>
    </source>
</evidence>
<name>A0A3B0V1X2_9ZZZZ</name>
<dbReference type="PIRSF" id="PIRSF000381">
    <property type="entry name" value="MetH"/>
    <property type="match status" value="1"/>
</dbReference>
<dbReference type="InterPro" id="IPR000489">
    <property type="entry name" value="Pterin-binding_dom"/>
</dbReference>
<dbReference type="InterPro" id="IPR036594">
    <property type="entry name" value="Meth_synthase_dom"/>
</dbReference>
<dbReference type="PROSITE" id="PS50974">
    <property type="entry name" value="ADOMET_ACTIVATION"/>
    <property type="match status" value="1"/>
</dbReference>
<dbReference type="Gene3D" id="3.20.20.20">
    <property type="entry name" value="Dihydropteroate synthase-like"/>
    <property type="match status" value="1"/>
</dbReference>
<dbReference type="EC" id="2.1.1.13" evidence="5"/>
<dbReference type="FunFam" id="3.20.20.330:FF:000001">
    <property type="entry name" value="Methionine synthase"/>
    <property type="match status" value="1"/>
</dbReference>
<dbReference type="GO" id="GO:0008270">
    <property type="term" value="F:zinc ion binding"/>
    <property type="evidence" value="ECO:0007669"/>
    <property type="project" value="InterPro"/>
</dbReference>
<feature type="domain" description="Hcy-binding" evidence="17">
    <location>
        <begin position="4"/>
        <end position="322"/>
    </location>
</feature>
<dbReference type="InterPro" id="IPR003759">
    <property type="entry name" value="Cbl-bd_cap"/>
</dbReference>
<dbReference type="Pfam" id="PF02574">
    <property type="entry name" value="S-methyl_trans"/>
    <property type="match status" value="1"/>
</dbReference>
<dbReference type="GO" id="GO:0031419">
    <property type="term" value="F:cobalamin binding"/>
    <property type="evidence" value="ECO:0007669"/>
    <property type="project" value="UniProtKB-KW"/>
</dbReference>
<dbReference type="PANTHER" id="PTHR45833">
    <property type="entry name" value="METHIONINE SYNTHASE"/>
    <property type="match status" value="1"/>
</dbReference>
<dbReference type="SUPFAM" id="SSF56507">
    <property type="entry name" value="Methionine synthase activation domain-like"/>
    <property type="match status" value="1"/>
</dbReference>
<keyword evidence="12" id="KW-0677">Repeat</keyword>
<protein>
    <recommendedName>
        <fullName evidence="5">methionine synthase</fullName>
        <ecNumber evidence="5">2.1.1.13</ecNumber>
    </recommendedName>
    <alternativeName>
        <fullName evidence="16">5-methyltetrahydrofolate--homocysteine methyltransferase</fullName>
    </alternativeName>
</protein>
<dbReference type="Pfam" id="PF02607">
    <property type="entry name" value="B12-binding_2"/>
    <property type="match status" value="1"/>
</dbReference>
<comment type="similarity">
    <text evidence="4">Belongs to the vitamin-B12 dependent methionine synthase family.</text>
</comment>
<evidence type="ECO:0000256" key="2">
    <source>
        <dbReference type="ARBA" id="ARBA00001956"/>
    </source>
</evidence>
<keyword evidence="6 22" id="KW-0489">Methyltransferase</keyword>
<dbReference type="InterPro" id="IPR003726">
    <property type="entry name" value="HCY_dom"/>
</dbReference>
<dbReference type="PROSITE" id="PS51332">
    <property type="entry name" value="B12_BINDING"/>
    <property type="match status" value="1"/>
</dbReference>
<evidence type="ECO:0000259" key="21">
    <source>
        <dbReference type="PROSITE" id="PS51337"/>
    </source>
</evidence>
<dbReference type="GO" id="GO:0005829">
    <property type="term" value="C:cytosol"/>
    <property type="evidence" value="ECO:0007669"/>
    <property type="project" value="TreeGrafter"/>
</dbReference>
<keyword evidence="11" id="KW-0479">Metal-binding</keyword>
<reference evidence="22" key="1">
    <citation type="submission" date="2018-06" db="EMBL/GenBank/DDBJ databases">
        <authorList>
            <person name="Zhirakovskaya E."/>
        </authorList>
    </citation>
    <scope>NUCLEOTIDE SEQUENCE</scope>
</reference>
<dbReference type="InterPro" id="IPR036724">
    <property type="entry name" value="Cobalamin-bd_sf"/>
</dbReference>
<proteinExistence type="inferred from homology"/>
<evidence type="ECO:0000256" key="4">
    <source>
        <dbReference type="ARBA" id="ARBA00010398"/>
    </source>
</evidence>
<feature type="domain" description="Pterin-binding" evidence="18">
    <location>
        <begin position="353"/>
        <end position="614"/>
    </location>
</feature>
<sequence length="1214" mass="134215">MNIKQQLIQLLTQRILLLDSAMGTMIQAHKFTESDFRNDMFQTHEMPLKGNNDLLSLTQSDAILNIHRQNLQAGSDLLETNTFNATKIAQADYGMEAMNYQINYQSAKLAKQACNEYSTANKPRFVVGVLGPTNRTASISPDINRPGFRNISFQELVDNYTESAGALLDGGADILMVETVFDTLNCKAALFALSEILEQRDSEIPVMISGTIVDASGRTLSGQTNEAFYNSVRHIRPLSIGLNCALGADELRPYIQELSNICECFLSVHPNAGLPNELGEYDETPQEMAEILADMADAGQLNIVGGCCGTTPEHIAVISKTMADKIPRKIPTIKPVTRLAGLEAFNLTSNSNFINIGERTNVTGSLKFKRLIKEANYEAAVQVAIDQVKNGAQIIDINMDEGLIDSKQVMIEFLNIIATEPDVAKVPIMIDSSKWDILEAGLRHIQGKGVVNSISLKEGEANFIKQAKTIQKYGAAVIVMAFDEVGQADTEARKIEICRRSYNILVNQAGFLAEDIIFDPNIFAIGTGLIEHSKYGIDFINATSAIKQAMPLCHISGGVSNISFAFRGNNPLREAIHSVFLYHAIKAGMDMGIVNPGMLTLYDDIEPQVRERIEDLLFNHRADATERLMEIAAGIEGKKQQETDNKWRKLPIEERLSYALVHGITEFIDQDTEAAYLNLNNPLAVIEGPLMNAMNTVGDLFGDGKMFLPQVVKSARVMKKSVAWLLPLIEAQKGSKKDNGTIIMATVKGDVHDIGKNIVGVVLGCNNYNIIDLGVMIPADQIIKAAIKHNADVIGLSGLITPSLDEMCDVAAQMQTHNMSIPLLIGGATTSRTHTALKIEPNYNSDTIWVKDASRAVGVVQNLIGSKELKQPFVDKIKQEYAQIRQRRLKRSSKKITVSLSQARNNKLQVDWQQSPPMATKYTGIKIFHDYPLEKLVATIDWTPFFQTWELHGKFPTILTDTVVGQSASELYLDAKNMLAKIVAEKWLTAKAIFGIFPAHVTGDDIELIHNNKAYKLNNLRQQKQKAGNNLCLSDFIAPKETNLADHLGAFAVTTGIGIEAKLAEFADNHDDYSSIMLKALADRLAEAFAEHLHKLVRTQYWGYARDENLNNTALIQEKYQGIRPAPGYPACPDHSQKELLFKLLEVESKIGITLTDSYAMYPASSVSGFYYSHPQSQYFVLGKIGEDQLQDYATRKGIEVEQARKILAPNLSN</sequence>
<evidence type="ECO:0000256" key="16">
    <source>
        <dbReference type="ARBA" id="ARBA00031040"/>
    </source>
</evidence>
<dbReference type="PROSITE" id="PS51337">
    <property type="entry name" value="B12_BINDING_NTER"/>
    <property type="match status" value="1"/>
</dbReference>
<dbReference type="Gene3D" id="1.10.1240.10">
    <property type="entry name" value="Methionine synthase domain"/>
    <property type="match status" value="1"/>
</dbReference>
<evidence type="ECO:0000313" key="22">
    <source>
        <dbReference type="EMBL" id="VAW37001.1"/>
    </source>
</evidence>
<dbReference type="UniPathway" id="UPA00051">
    <property type="reaction ID" value="UER00081"/>
</dbReference>
<evidence type="ECO:0000256" key="8">
    <source>
        <dbReference type="ARBA" id="ARBA00022628"/>
    </source>
</evidence>
<keyword evidence="14" id="KW-0486">Methionine biosynthesis</keyword>
<dbReference type="NCBIfam" id="NF007024">
    <property type="entry name" value="PRK09490.1"/>
    <property type="match status" value="1"/>
</dbReference>
<feature type="domain" description="B12-binding" evidence="20">
    <location>
        <begin position="739"/>
        <end position="874"/>
    </location>
</feature>
<dbReference type="PANTHER" id="PTHR45833:SF1">
    <property type="entry name" value="METHIONINE SYNTHASE"/>
    <property type="match status" value="1"/>
</dbReference>
<accession>A0A3B0V1X2</accession>
<dbReference type="AlphaFoldDB" id="A0A3B0V1X2"/>
<dbReference type="SUPFAM" id="SSF82282">
    <property type="entry name" value="Homocysteine S-methyltransferase"/>
    <property type="match status" value="1"/>
</dbReference>
<dbReference type="CDD" id="cd00740">
    <property type="entry name" value="MeTr"/>
    <property type="match status" value="1"/>
</dbReference>
<evidence type="ECO:0000259" key="19">
    <source>
        <dbReference type="PROSITE" id="PS50974"/>
    </source>
</evidence>
<dbReference type="Gene3D" id="1.10.288.10">
    <property type="entry name" value="Cobalamin-dependent Methionine Synthase, domain 2"/>
    <property type="match status" value="1"/>
</dbReference>
<organism evidence="22">
    <name type="scientific">hydrothermal vent metagenome</name>
    <dbReference type="NCBI Taxonomy" id="652676"/>
    <lineage>
        <taxon>unclassified sequences</taxon>
        <taxon>metagenomes</taxon>
        <taxon>ecological metagenomes</taxon>
    </lineage>
</organism>
<evidence type="ECO:0000256" key="15">
    <source>
        <dbReference type="ARBA" id="ARBA00023285"/>
    </source>
</evidence>
<dbReference type="SUPFAM" id="SSF52242">
    <property type="entry name" value="Cobalamin (vitamin B12)-binding domain"/>
    <property type="match status" value="1"/>
</dbReference>
<comment type="pathway">
    <text evidence="3">Amino-acid biosynthesis; L-methionine biosynthesis via de novo pathway; L-methionine from L-homocysteine (MetH route): step 1/1.</text>
</comment>
<dbReference type="EMBL" id="UOEW01000157">
    <property type="protein sequence ID" value="VAW37001.1"/>
    <property type="molecule type" value="Genomic_DNA"/>
</dbReference>
<evidence type="ECO:0000259" key="18">
    <source>
        <dbReference type="PROSITE" id="PS50972"/>
    </source>
</evidence>
<dbReference type="CDD" id="cd02069">
    <property type="entry name" value="methionine_synthase_B12_BD"/>
    <property type="match status" value="1"/>
</dbReference>
<evidence type="ECO:0000256" key="13">
    <source>
        <dbReference type="ARBA" id="ARBA00022833"/>
    </source>
</evidence>
<dbReference type="InterPro" id="IPR033706">
    <property type="entry name" value="Met_synthase_B12-bd"/>
</dbReference>
<dbReference type="InterPro" id="IPR006158">
    <property type="entry name" value="Cobalamin-bd"/>
</dbReference>
<dbReference type="Gene3D" id="3.10.196.10">
    <property type="entry name" value="Vitamin B12-dependent methionine synthase, activation domain"/>
    <property type="match status" value="1"/>
</dbReference>
<keyword evidence="10" id="KW-0949">S-adenosyl-L-methionine</keyword>
<evidence type="ECO:0000259" key="17">
    <source>
        <dbReference type="PROSITE" id="PS50970"/>
    </source>
</evidence>
<keyword evidence="9 22" id="KW-0808">Transferase</keyword>
<keyword evidence="8" id="KW-0846">Cobalamin</keyword>
<dbReference type="PROSITE" id="PS50970">
    <property type="entry name" value="HCY"/>
    <property type="match status" value="1"/>
</dbReference>
<dbReference type="InterPro" id="IPR050554">
    <property type="entry name" value="Met_Synthase/Corrinoid"/>
</dbReference>
<dbReference type="FunFam" id="1.10.1240.10:FF:000001">
    <property type="entry name" value="Methionine synthase"/>
    <property type="match status" value="1"/>
</dbReference>
<dbReference type="InterPro" id="IPR037010">
    <property type="entry name" value="VitB12-dep_Met_synth_activ_sf"/>
</dbReference>
<dbReference type="Pfam" id="PF02310">
    <property type="entry name" value="B12-binding"/>
    <property type="match status" value="1"/>
</dbReference>
<gene>
    <name evidence="22" type="ORF">MNBD_GAMMA01-368</name>
</gene>
<dbReference type="InterPro" id="IPR004223">
    <property type="entry name" value="VitB12-dep_Met_synth_activ_dom"/>
</dbReference>
<evidence type="ECO:0000256" key="1">
    <source>
        <dbReference type="ARBA" id="ARBA00001947"/>
    </source>
</evidence>
<evidence type="ECO:0000256" key="7">
    <source>
        <dbReference type="ARBA" id="ARBA00022605"/>
    </source>
</evidence>
<keyword evidence="7" id="KW-0028">Amino-acid biosynthesis</keyword>
<dbReference type="FunFam" id="3.40.50.280:FF:000001">
    <property type="entry name" value="Methionine synthase"/>
    <property type="match status" value="1"/>
</dbReference>
<evidence type="ECO:0000256" key="9">
    <source>
        <dbReference type="ARBA" id="ARBA00022679"/>
    </source>
</evidence>
<dbReference type="Pfam" id="PF00809">
    <property type="entry name" value="Pterin_bind"/>
    <property type="match status" value="1"/>
</dbReference>
<evidence type="ECO:0000256" key="5">
    <source>
        <dbReference type="ARBA" id="ARBA00012032"/>
    </source>
</evidence>
<evidence type="ECO:0000259" key="20">
    <source>
        <dbReference type="PROSITE" id="PS51332"/>
    </source>
</evidence>
<dbReference type="GO" id="GO:0046653">
    <property type="term" value="P:tetrahydrofolate metabolic process"/>
    <property type="evidence" value="ECO:0007669"/>
    <property type="project" value="TreeGrafter"/>
</dbReference>